<dbReference type="Gene3D" id="3.40.50.150">
    <property type="entry name" value="Vaccinia Virus protein VP39"/>
    <property type="match status" value="1"/>
</dbReference>
<dbReference type="Pfam" id="PF04072">
    <property type="entry name" value="LCM"/>
    <property type="match status" value="1"/>
</dbReference>
<sequence>MSRKNPAAQTAYGPMAIAAIEQHEPPGSRIVDDDLAARILPTASRWFVRLTAWTTLRNLLITLAERSGQGAWSIFVCRKRYIDDQLASWADIAEAVVNLGAGMDSRGCRLSRTSSIPVFEVDQPVNIAAKRRAIQQAVGVLPPSVHLVAVHFQHDNLSDALLRAGHDRTSRTFFIWEGVTQYLSEPAVRATLDYLSTAAPGSRLAFTYVQRDFIDGSNLYGNTMLYKRFRMRSQVWMFGLSPAAVAPLLAEYGWRVLEDVSGPEFQTRYLAPAGRRLSTTELERTVLAEKS</sequence>
<evidence type="ECO:0000313" key="9">
    <source>
        <dbReference type="Proteomes" id="UP000179441"/>
    </source>
</evidence>
<dbReference type="InterPro" id="IPR011610">
    <property type="entry name" value="SAM_mthyl_Trfase_ML2640-like"/>
</dbReference>
<dbReference type="AlphaFoldDB" id="A0A1S1LZC9"/>
<dbReference type="InterPro" id="IPR029063">
    <property type="entry name" value="SAM-dependent_MTases_sf"/>
</dbReference>
<dbReference type="InterPro" id="IPR007213">
    <property type="entry name" value="Ppm1/Ppm2/Tcmp"/>
</dbReference>
<evidence type="ECO:0000256" key="2">
    <source>
        <dbReference type="ARBA" id="ARBA00008138"/>
    </source>
</evidence>
<evidence type="ECO:0000256" key="5">
    <source>
        <dbReference type="ARBA" id="ARBA00022691"/>
    </source>
</evidence>
<dbReference type="RefSeq" id="WP_057966689.1">
    <property type="nucleotide sequence ID" value="NZ_CP050145.1"/>
</dbReference>
<dbReference type="Proteomes" id="UP000180043">
    <property type="component" value="Unassembled WGS sequence"/>
</dbReference>
<dbReference type="EMBL" id="MLIQ01000022">
    <property type="protein sequence ID" value="OHU51703.1"/>
    <property type="molecule type" value="Genomic_DNA"/>
</dbReference>
<dbReference type="SUPFAM" id="SSF53335">
    <property type="entry name" value="S-adenosyl-L-methionine-dependent methyltransferases"/>
    <property type="match status" value="1"/>
</dbReference>
<dbReference type="PANTHER" id="PTHR43619:SF2">
    <property type="entry name" value="S-ADENOSYL-L-METHIONINE-DEPENDENT METHYLTRANSFERASES SUPERFAMILY PROTEIN"/>
    <property type="match status" value="1"/>
</dbReference>
<comment type="similarity">
    <text evidence="2 6">Belongs to the UPF0677 family.</text>
</comment>
<name>A0A1S1LZC9_MYCCH</name>
<organism evidence="8 9">
    <name type="scientific">Mycobacteroides chelonae</name>
    <name type="common">Mycobacterium chelonae</name>
    <dbReference type="NCBI Taxonomy" id="1774"/>
    <lineage>
        <taxon>Bacteria</taxon>
        <taxon>Bacillati</taxon>
        <taxon>Actinomycetota</taxon>
        <taxon>Actinomycetes</taxon>
        <taxon>Mycobacteriales</taxon>
        <taxon>Mycobacteriaceae</taxon>
        <taxon>Mycobacteroides</taxon>
    </lineage>
</organism>
<protein>
    <recommendedName>
        <fullName evidence="6">S-adenosyl-L-methionine-dependent methyltransferase</fullName>
        <ecNumber evidence="6">2.1.1.-</ecNumber>
    </recommendedName>
</protein>
<accession>A0A1S1LZC9</accession>
<comment type="caution">
    <text evidence="8">The sequence shown here is derived from an EMBL/GenBank/DDBJ whole genome shotgun (WGS) entry which is preliminary data.</text>
</comment>
<evidence type="ECO:0000313" key="10">
    <source>
        <dbReference type="Proteomes" id="UP000180043"/>
    </source>
</evidence>
<evidence type="ECO:0000256" key="6">
    <source>
        <dbReference type="RuleBase" id="RU362030"/>
    </source>
</evidence>
<keyword evidence="3 6" id="KW-0489">Methyltransferase</keyword>
<evidence type="ECO:0000313" key="8">
    <source>
        <dbReference type="EMBL" id="OHU76290.1"/>
    </source>
</evidence>
<proteinExistence type="inferred from homology"/>
<comment type="function">
    <text evidence="1 6">Exhibits S-adenosyl-L-methionine-dependent methyltransferase activity.</text>
</comment>
<dbReference type="NCBIfam" id="TIGR00027">
    <property type="entry name" value="mthyl_TIGR00027"/>
    <property type="match status" value="1"/>
</dbReference>
<evidence type="ECO:0000256" key="3">
    <source>
        <dbReference type="ARBA" id="ARBA00022603"/>
    </source>
</evidence>
<keyword evidence="4 8" id="KW-0808">Transferase</keyword>
<keyword evidence="5 6" id="KW-0949">S-adenosyl-L-methionine</keyword>
<dbReference type="GO" id="GO:0032259">
    <property type="term" value="P:methylation"/>
    <property type="evidence" value="ECO:0007669"/>
    <property type="project" value="UniProtKB-KW"/>
</dbReference>
<evidence type="ECO:0000256" key="1">
    <source>
        <dbReference type="ARBA" id="ARBA00003907"/>
    </source>
</evidence>
<dbReference type="GO" id="GO:0008168">
    <property type="term" value="F:methyltransferase activity"/>
    <property type="evidence" value="ECO:0007669"/>
    <property type="project" value="UniProtKB-UniRule"/>
</dbReference>
<evidence type="ECO:0000256" key="4">
    <source>
        <dbReference type="ARBA" id="ARBA00022679"/>
    </source>
</evidence>
<reference evidence="9 10" key="1">
    <citation type="submission" date="2016-10" db="EMBL/GenBank/DDBJ databases">
        <title>Evaluation of Human, Veterinary and Environmental Mycobacterium chelonae Isolates by Core Genome Phylogenomic Analysis, Targeted Gene Comparison, and Anti-microbial Susceptibility Patterns: A Tale of Mistaken Identities.</title>
        <authorList>
            <person name="Fogelson S.B."/>
            <person name="Camus A.C."/>
            <person name="Lorenz W."/>
            <person name="Vasireddy R."/>
            <person name="Vasireddy S."/>
            <person name="Smith T."/>
            <person name="Brown-Elliott B.A."/>
            <person name="Wallace R.J.Jr."/>
            <person name="Hasan N.A."/>
            <person name="Reischl U."/>
            <person name="Sanchez S."/>
        </authorList>
    </citation>
    <scope>NUCLEOTIDE SEQUENCE [LARGE SCALE GENOMIC DNA]</scope>
    <source>
        <strain evidence="7 10">15515</strain>
        <strain evidence="8 9">15518</strain>
    </source>
</reference>
<keyword evidence="9" id="KW-1185">Reference proteome</keyword>
<dbReference type="Proteomes" id="UP000179441">
    <property type="component" value="Unassembled WGS sequence"/>
</dbReference>
<dbReference type="EMBL" id="MLIS01000003">
    <property type="protein sequence ID" value="OHU76290.1"/>
    <property type="molecule type" value="Genomic_DNA"/>
</dbReference>
<evidence type="ECO:0000313" key="7">
    <source>
        <dbReference type="EMBL" id="OHU51703.1"/>
    </source>
</evidence>
<gene>
    <name evidence="7" type="ORF">BKG82_19720</name>
    <name evidence="8" type="ORF">BKG84_23490</name>
</gene>
<dbReference type="PANTHER" id="PTHR43619">
    <property type="entry name" value="S-ADENOSYL-L-METHIONINE-DEPENDENT METHYLTRANSFERASE YKTD-RELATED"/>
    <property type="match status" value="1"/>
</dbReference>
<dbReference type="EC" id="2.1.1.-" evidence="6"/>